<dbReference type="InterPro" id="IPR001102">
    <property type="entry name" value="Transglutaminase_N"/>
</dbReference>
<feature type="domain" description="Transglutaminase-like" evidence="4">
    <location>
        <begin position="322"/>
        <end position="413"/>
    </location>
</feature>
<dbReference type="PIRSF" id="PIRSF000459">
    <property type="entry name" value="TGM_EBP42"/>
    <property type="match status" value="1"/>
</dbReference>
<dbReference type="Pfam" id="PF00927">
    <property type="entry name" value="Transglut_C"/>
    <property type="match status" value="2"/>
</dbReference>
<dbReference type="FunFam" id="2.60.40.10:FF:000171">
    <property type="entry name" value="protein-glutamine gamma-glutamyltransferase 6"/>
    <property type="match status" value="1"/>
</dbReference>
<name>A0A8K0A536_BRALA</name>
<dbReference type="Pfam" id="PF00868">
    <property type="entry name" value="Transglut_N"/>
    <property type="match status" value="1"/>
</dbReference>
<gene>
    <name evidence="5" type="primary">TGM1</name>
    <name evidence="5" type="ORF">BLAG_LOCUS22101</name>
</gene>
<dbReference type="Gene3D" id="3.90.260.10">
    <property type="entry name" value="Transglutaminase-like"/>
    <property type="match status" value="1"/>
</dbReference>
<comment type="cofactor">
    <cofactor evidence="3">
        <name>Ca(2+)</name>
        <dbReference type="ChEBI" id="CHEBI:29108"/>
    </cofactor>
    <text evidence="3">Binds 1 Ca(2+) ion per subunit.</text>
</comment>
<evidence type="ECO:0000259" key="4">
    <source>
        <dbReference type="SMART" id="SM00460"/>
    </source>
</evidence>
<comment type="similarity">
    <text evidence="1">Belongs to the transglutaminase superfamily. Transglutaminase family.</text>
</comment>
<dbReference type="FunFam" id="2.60.40.10:FF:000090">
    <property type="entry name" value="Protein-glutamine gamma-glutamyltransferase 2"/>
    <property type="match status" value="1"/>
</dbReference>
<dbReference type="AlphaFoldDB" id="A0A8K0A536"/>
<dbReference type="PANTHER" id="PTHR11590">
    <property type="entry name" value="PROTEIN-GLUTAMINE GAMMA-GLUTAMYLTRANSFERASE"/>
    <property type="match status" value="1"/>
</dbReference>
<protein>
    <submittedName>
        <fullName evidence="5">TGM1 protein</fullName>
    </submittedName>
</protein>
<dbReference type="PROSITE" id="PS00547">
    <property type="entry name" value="TRANSGLUTAMINASES"/>
    <property type="match status" value="1"/>
</dbReference>
<proteinExistence type="inferred from homology"/>
<dbReference type="SUPFAM" id="SSF49309">
    <property type="entry name" value="Transglutaminase, two C-terminal domains"/>
    <property type="match status" value="2"/>
</dbReference>
<dbReference type="InterPro" id="IPR013808">
    <property type="entry name" value="Transglutaminase_AS"/>
</dbReference>
<dbReference type="InterPro" id="IPR036985">
    <property type="entry name" value="Transglutaminase-like_sf"/>
</dbReference>
<evidence type="ECO:0000256" key="3">
    <source>
        <dbReference type="PIRSR" id="PIRSR000459-2"/>
    </source>
</evidence>
<accession>A0A8K0A536</accession>
<dbReference type="InterPro" id="IPR036238">
    <property type="entry name" value="Transglutaminase_C_sf"/>
</dbReference>
<evidence type="ECO:0000256" key="1">
    <source>
        <dbReference type="ARBA" id="ARBA00005968"/>
    </source>
</evidence>
<keyword evidence="3" id="KW-0479">Metal-binding</keyword>
<dbReference type="EMBL" id="OV696692">
    <property type="protein sequence ID" value="CAH1269455.1"/>
    <property type="molecule type" value="Genomic_DNA"/>
</dbReference>
<feature type="binding site" evidence="3">
    <location>
        <position position="450"/>
    </location>
    <ligand>
        <name>Ca(2+)</name>
        <dbReference type="ChEBI" id="CHEBI:29108"/>
    </ligand>
</feature>
<evidence type="ECO:0000313" key="6">
    <source>
        <dbReference type="Proteomes" id="UP000838412"/>
    </source>
</evidence>
<sequence length="741" mass="83261">MADRPRGFAFSTGRRVRRPYSWFPMIIERPWFPPFPAPVPVDPGLGVDPPINVPQPPKPDRPLELMNFIFHTDENGPAHHTDEYLENVVVRRGQPFSVGVVFDREITLEKDKLLIEFQFGNNPLSNKGTLLRLPVGDALKEGEWSAAVEKAEGQTVKVRIMSPANAIVGRYHVVVETELADERSRSRKVDNRNVVVLFNPWCKEDLTYLDDDTGTKLEEYVLNEYGSQYYGSHHRIGRRGWNFGQFEPGIPDVVLLMLEKSGLNPSARRSAVSVSRAMSKMVNAQDDNGVLEGNWSGDYSWGTPPTGWNGSVEILRQWGTERRSVRYGQCWVFSGVLTTVLRCLGIPARSITNFQSAHDTDVSMTIDKYSDSFGLPLESEDSVWNFHVWNEAWMARPDLPEGYGGWQAVDSTPQETSEGIYQCGPCPVIAVKNGQVYLPYDTKFVFAEVNADKVYWKENNFGYFDYLRLEKRSVGFKISTKPVGSGWREDVTENYKHPEGSDQERVAVRAAVEHGSTPWTYDEIITHEDVEFSISADEEVYIGEDIHVTLTIKNTSSESRHVTAHLTANATYYTGVLGKQLGELEEDVTIAAGGEDSVKMTFTPREYLDKLVEQSLVKVFVLAHVDTTKQAWAGETDFRLLSPDLVIEAPSEMTMGKPAWVTVEFTNPLDVKLTQAVFRIEGPGLQRPKTIPYGIIMPGEKATFVEGMTPMRAGKKTIVASFTSDQLHQVTGEKEVLVKRA</sequence>
<dbReference type="SUPFAM" id="SSF54001">
    <property type="entry name" value="Cysteine proteinases"/>
    <property type="match status" value="1"/>
</dbReference>
<feature type="active site" evidence="2">
    <location>
        <position position="330"/>
    </location>
</feature>
<dbReference type="InterPro" id="IPR008958">
    <property type="entry name" value="Transglutaminase_C"/>
</dbReference>
<organism evidence="5 6">
    <name type="scientific">Branchiostoma lanceolatum</name>
    <name type="common">Common lancelet</name>
    <name type="synonym">Amphioxus lanceolatum</name>
    <dbReference type="NCBI Taxonomy" id="7740"/>
    <lineage>
        <taxon>Eukaryota</taxon>
        <taxon>Metazoa</taxon>
        <taxon>Chordata</taxon>
        <taxon>Cephalochordata</taxon>
        <taxon>Leptocardii</taxon>
        <taxon>Amphioxiformes</taxon>
        <taxon>Branchiostomatidae</taxon>
        <taxon>Branchiostoma</taxon>
    </lineage>
</organism>
<dbReference type="InterPro" id="IPR013783">
    <property type="entry name" value="Ig-like_fold"/>
</dbReference>
<evidence type="ECO:0000313" key="5">
    <source>
        <dbReference type="EMBL" id="CAH1269455.1"/>
    </source>
</evidence>
<dbReference type="PANTHER" id="PTHR11590:SF81">
    <property type="entry name" value="PROTEIN-GLUTAMINE GAMMA-GLUTAMYLTRANSFERASE K-LIKE ISOFORM X4"/>
    <property type="match status" value="1"/>
</dbReference>
<keyword evidence="6" id="KW-1185">Reference proteome</keyword>
<reference evidence="5" key="1">
    <citation type="submission" date="2022-01" db="EMBL/GenBank/DDBJ databases">
        <authorList>
            <person name="Braso-Vives M."/>
        </authorList>
    </citation>
    <scope>NUCLEOTIDE SEQUENCE</scope>
</reference>
<keyword evidence="3" id="KW-0106">Calcium</keyword>
<dbReference type="GO" id="GO:0046872">
    <property type="term" value="F:metal ion binding"/>
    <property type="evidence" value="ECO:0007669"/>
    <property type="project" value="UniProtKB-KW"/>
</dbReference>
<feature type="binding site" evidence="3">
    <location>
        <position position="452"/>
    </location>
    <ligand>
        <name>Ca(2+)</name>
        <dbReference type="ChEBI" id="CHEBI:29108"/>
    </ligand>
</feature>
<dbReference type="InterPro" id="IPR002931">
    <property type="entry name" value="Transglutaminase-like"/>
</dbReference>
<dbReference type="Proteomes" id="UP000838412">
    <property type="component" value="Chromosome 7"/>
</dbReference>
<dbReference type="Pfam" id="PF01841">
    <property type="entry name" value="Transglut_core"/>
    <property type="match status" value="1"/>
</dbReference>
<dbReference type="OrthoDB" id="437511at2759"/>
<feature type="active site" evidence="2">
    <location>
        <position position="387"/>
    </location>
</feature>
<dbReference type="InterPro" id="IPR023608">
    <property type="entry name" value="Transglutaminase_animal"/>
</dbReference>
<evidence type="ECO:0000256" key="2">
    <source>
        <dbReference type="PIRSR" id="PIRSR000459-1"/>
    </source>
</evidence>
<dbReference type="InterPro" id="IPR050779">
    <property type="entry name" value="Transglutaminase"/>
</dbReference>
<dbReference type="FunFam" id="2.60.40.10:FF:001640">
    <property type="entry name" value="Prostate-specific transglutaminase 4"/>
    <property type="match status" value="1"/>
</dbReference>
<dbReference type="FunFam" id="3.90.260.10:FF:000002">
    <property type="entry name" value="Erythrocyte membrane protein band 4.2"/>
    <property type="match status" value="1"/>
</dbReference>
<feature type="binding site" evidence="3">
    <location>
        <position position="499"/>
    </location>
    <ligand>
        <name>Ca(2+)</name>
        <dbReference type="ChEBI" id="CHEBI:29108"/>
    </ligand>
</feature>
<dbReference type="GO" id="GO:0003810">
    <property type="term" value="F:protein-glutamine gamma-glutamyltransferase activity"/>
    <property type="evidence" value="ECO:0007669"/>
    <property type="project" value="InterPro"/>
</dbReference>
<dbReference type="SMART" id="SM00460">
    <property type="entry name" value="TGc"/>
    <property type="match status" value="1"/>
</dbReference>
<feature type="active site" evidence="2">
    <location>
        <position position="410"/>
    </location>
</feature>
<dbReference type="Gene3D" id="2.60.40.10">
    <property type="entry name" value="Immunoglobulins"/>
    <property type="match status" value="3"/>
</dbReference>
<dbReference type="InterPro" id="IPR038765">
    <property type="entry name" value="Papain-like_cys_pep_sf"/>
</dbReference>
<dbReference type="SUPFAM" id="SSF81296">
    <property type="entry name" value="E set domains"/>
    <property type="match status" value="1"/>
</dbReference>
<dbReference type="InterPro" id="IPR014756">
    <property type="entry name" value="Ig_E-set"/>
</dbReference>
<feature type="binding site" evidence="3">
    <location>
        <position position="504"/>
    </location>
    <ligand>
        <name>Ca(2+)</name>
        <dbReference type="ChEBI" id="CHEBI:29108"/>
    </ligand>
</feature>